<proteinExistence type="predicted"/>
<evidence type="ECO:0000313" key="3">
    <source>
        <dbReference type="Proteomes" id="UP000596427"/>
    </source>
</evidence>
<accession>A0A974SKA0</accession>
<dbReference type="AlphaFoldDB" id="A0A974SKA0"/>
<evidence type="ECO:0000256" key="1">
    <source>
        <dbReference type="SAM" id="MobiDB-lite"/>
    </source>
</evidence>
<evidence type="ECO:0000313" key="2">
    <source>
        <dbReference type="EMBL" id="QRG09266.1"/>
    </source>
</evidence>
<keyword evidence="3" id="KW-1185">Reference proteome</keyword>
<sequence length="121" mass="13197">MTRMNWGRARRWKPEDSLSRPTVATDRMESFGSARRPAQRTLPLPATASSTITLAYLAGFGFNRLSAWCPSCRAVARISFEELAAEHLDRAPEDLGTALACPDCGSSRALSPMAEKAVRIG</sequence>
<dbReference type="RefSeq" id="WP_203196187.1">
    <property type="nucleotide sequence ID" value="NZ_CP063362.1"/>
</dbReference>
<protein>
    <submittedName>
        <fullName evidence="2">Uncharacterized protein</fullName>
    </submittedName>
</protein>
<dbReference type="KEGG" id="xdi:EZH22_14005"/>
<name>A0A974SKA0_9HYPH</name>
<gene>
    <name evidence="2" type="ORF">EZH22_14005</name>
</gene>
<feature type="region of interest" description="Disordered" evidence="1">
    <location>
        <begin position="1"/>
        <end position="43"/>
    </location>
</feature>
<dbReference type="Proteomes" id="UP000596427">
    <property type="component" value="Chromosome"/>
</dbReference>
<dbReference type="EMBL" id="CP063362">
    <property type="protein sequence ID" value="QRG09266.1"/>
    <property type="molecule type" value="Genomic_DNA"/>
</dbReference>
<organism evidence="2 3">
    <name type="scientific">Xanthobacter dioxanivorans</name>
    <dbReference type="NCBI Taxonomy" id="2528964"/>
    <lineage>
        <taxon>Bacteria</taxon>
        <taxon>Pseudomonadati</taxon>
        <taxon>Pseudomonadota</taxon>
        <taxon>Alphaproteobacteria</taxon>
        <taxon>Hyphomicrobiales</taxon>
        <taxon>Xanthobacteraceae</taxon>
        <taxon>Xanthobacter</taxon>
    </lineage>
</organism>
<reference evidence="2 3" key="1">
    <citation type="submission" date="2020-10" db="EMBL/GenBank/DDBJ databases">
        <title>Degradation of 1,4-Dioxane by Xanthobacter sp. YN2, via a Novel Group-2 Soluble Di-Iron Monooxygenase.</title>
        <authorList>
            <person name="Ma F."/>
            <person name="Wang Y."/>
            <person name="Yang J."/>
            <person name="Guo H."/>
            <person name="Su D."/>
            <person name="Yu L."/>
        </authorList>
    </citation>
    <scope>NUCLEOTIDE SEQUENCE [LARGE SCALE GENOMIC DNA]</scope>
    <source>
        <strain evidence="2 3">YN2</strain>
    </source>
</reference>